<proteinExistence type="predicted"/>
<evidence type="ECO:0000313" key="2">
    <source>
        <dbReference type="EMBL" id="GFP34156.1"/>
    </source>
</evidence>
<comment type="caution">
    <text evidence="2">The sequence shown here is derived from an EMBL/GenBank/DDBJ whole genome shotgun (WGS) entry which is preliminary data.</text>
</comment>
<sequence length="158" mass="17173">IVHHLPAHPKGLFGFNPSWVSTSFLISFDAFPSRNNLWFQSPLGIGPLSHNPPCLPPTTDSLSLPHPHPSPPPPHPPNPPPPPAPPMTALSPPPASGCASPLPESFARAVAAWRAQIGSCTFRNWSLAHGELRHTRSKKGARILWVRTGTIFCTWKMN</sequence>
<gene>
    <name evidence="2" type="ORF">HKBW3S42_02496</name>
</gene>
<dbReference type="EMBL" id="BLSA01000990">
    <property type="protein sequence ID" value="GFP34156.1"/>
    <property type="molecule type" value="Genomic_DNA"/>
</dbReference>
<protein>
    <submittedName>
        <fullName evidence="2">Uncharacterized protein</fullName>
    </submittedName>
</protein>
<feature type="compositionally biased region" description="Pro residues" evidence="1">
    <location>
        <begin position="66"/>
        <end position="95"/>
    </location>
</feature>
<reference evidence="2 3" key="1">
    <citation type="journal article" date="2020" name="Front. Microbiol.">
        <title>Single-cell genomics of novel Actinobacteria with the Wood-Ljungdahl pathway discovered in a serpentinizing system.</title>
        <authorList>
            <person name="Merino N."/>
            <person name="Kawai M."/>
            <person name="Boyd E.S."/>
            <person name="Colman D.R."/>
            <person name="McGlynn S.E."/>
            <person name="Nealson K.H."/>
            <person name="Kurokawa K."/>
            <person name="Hongoh Y."/>
        </authorList>
    </citation>
    <scope>NUCLEOTIDE SEQUENCE [LARGE SCALE GENOMIC DNA]</scope>
    <source>
        <strain evidence="2 3">S42</strain>
    </source>
</reference>
<evidence type="ECO:0000313" key="3">
    <source>
        <dbReference type="Proteomes" id="UP000568877"/>
    </source>
</evidence>
<dbReference type="AlphaFoldDB" id="A0A6V8PT34"/>
<organism evidence="2 3">
    <name type="scientific">Candidatus Hakubella thermalkaliphila</name>
    <dbReference type="NCBI Taxonomy" id="2754717"/>
    <lineage>
        <taxon>Bacteria</taxon>
        <taxon>Bacillati</taxon>
        <taxon>Actinomycetota</taxon>
        <taxon>Actinomycetota incertae sedis</taxon>
        <taxon>Candidatus Hakubellales</taxon>
        <taxon>Candidatus Hakubellaceae</taxon>
        <taxon>Candidatus Hakubella</taxon>
    </lineage>
</organism>
<dbReference type="Proteomes" id="UP000568877">
    <property type="component" value="Unassembled WGS sequence"/>
</dbReference>
<name>A0A6V8PT34_9ACTN</name>
<accession>A0A6V8PT34</accession>
<feature type="non-terminal residue" evidence="2">
    <location>
        <position position="1"/>
    </location>
</feature>
<evidence type="ECO:0000256" key="1">
    <source>
        <dbReference type="SAM" id="MobiDB-lite"/>
    </source>
</evidence>
<feature type="region of interest" description="Disordered" evidence="1">
    <location>
        <begin position="50"/>
        <end position="97"/>
    </location>
</feature>